<evidence type="ECO:0000256" key="3">
    <source>
        <dbReference type="ARBA" id="ARBA00022884"/>
    </source>
</evidence>
<comment type="function">
    <text evidence="4">Specifically recognizes and binds N6-methyladenosine (m6A)-containing RNAs, and regulates mRNA stability. M6A is a modification present at internal sites of mRNAs and some non-coding RNAs and plays a role in mRNA stability and processing.</text>
</comment>
<dbReference type="InterPro" id="IPR045168">
    <property type="entry name" value="YTH_prot"/>
</dbReference>
<dbReference type="Gene3D" id="3.10.590.10">
    <property type="entry name" value="ph1033 like domains"/>
    <property type="match status" value="1"/>
</dbReference>
<feature type="region of interest" description="Disordered" evidence="5">
    <location>
        <begin position="320"/>
        <end position="364"/>
    </location>
</feature>
<proteinExistence type="inferred from homology"/>
<feature type="domain" description="YTH" evidence="6">
    <location>
        <begin position="393"/>
        <end position="534"/>
    </location>
</feature>
<evidence type="ECO:0000259" key="6">
    <source>
        <dbReference type="PROSITE" id="PS50882"/>
    </source>
</evidence>
<dbReference type="PANTHER" id="PTHR12357">
    <property type="entry name" value="YTH YT521-B HOMOLOGY DOMAIN-CONTAINING"/>
    <property type="match status" value="1"/>
</dbReference>
<feature type="region of interest" description="Disordered" evidence="5">
    <location>
        <begin position="229"/>
        <end position="270"/>
    </location>
</feature>
<dbReference type="OMA" id="IMYKKGL"/>
<feature type="compositionally biased region" description="Polar residues" evidence="5">
    <location>
        <begin position="341"/>
        <end position="364"/>
    </location>
</feature>
<accession>A0A200R1V0</accession>
<evidence type="ECO:0000256" key="1">
    <source>
        <dbReference type="ARBA" id="ARBA00004496"/>
    </source>
</evidence>
<gene>
    <name evidence="7" type="ORF">BVC80_1543g146</name>
</gene>
<dbReference type="AlphaFoldDB" id="A0A200R1V0"/>
<comment type="subcellular location">
    <subcellularLocation>
        <location evidence="1">Cytoplasm</location>
    </subcellularLocation>
</comment>
<dbReference type="InParanoid" id="A0A200R1V0"/>
<feature type="compositionally biased region" description="Polar residues" evidence="5">
    <location>
        <begin position="254"/>
        <end position="270"/>
    </location>
</feature>
<reference evidence="7 8" key="1">
    <citation type="journal article" date="2017" name="Mol. Plant">
        <title>The Genome of Medicinal Plant Macleaya cordata Provides New Insights into Benzylisoquinoline Alkaloids Metabolism.</title>
        <authorList>
            <person name="Liu X."/>
            <person name="Liu Y."/>
            <person name="Huang P."/>
            <person name="Ma Y."/>
            <person name="Qing Z."/>
            <person name="Tang Q."/>
            <person name="Cao H."/>
            <person name="Cheng P."/>
            <person name="Zheng Y."/>
            <person name="Yuan Z."/>
            <person name="Zhou Y."/>
            <person name="Liu J."/>
            <person name="Tang Z."/>
            <person name="Zhuo Y."/>
            <person name="Zhang Y."/>
            <person name="Yu L."/>
            <person name="Huang J."/>
            <person name="Yang P."/>
            <person name="Peng Q."/>
            <person name="Zhang J."/>
            <person name="Jiang W."/>
            <person name="Zhang Z."/>
            <person name="Lin K."/>
            <person name="Ro D.K."/>
            <person name="Chen X."/>
            <person name="Xiong X."/>
            <person name="Shang Y."/>
            <person name="Huang S."/>
            <person name="Zeng J."/>
        </authorList>
    </citation>
    <scope>NUCLEOTIDE SEQUENCE [LARGE SCALE GENOMIC DNA]</scope>
    <source>
        <strain evidence="8">cv. BLH2017</strain>
        <tissue evidence="7">Root</tissue>
    </source>
</reference>
<dbReference type="GO" id="GO:0061157">
    <property type="term" value="P:mRNA destabilization"/>
    <property type="evidence" value="ECO:0007669"/>
    <property type="project" value="TreeGrafter"/>
</dbReference>
<dbReference type="CDD" id="cd21134">
    <property type="entry name" value="YTH"/>
    <property type="match status" value="1"/>
</dbReference>
<evidence type="ECO:0000313" key="7">
    <source>
        <dbReference type="EMBL" id="OVA16703.1"/>
    </source>
</evidence>
<dbReference type="InterPro" id="IPR007275">
    <property type="entry name" value="YTH_domain"/>
</dbReference>
<dbReference type="PANTHER" id="PTHR12357:SF92">
    <property type="entry name" value="YTH DOMAIN-CONTAINING FAMILY PROTEIN"/>
    <property type="match status" value="1"/>
</dbReference>
<dbReference type="Pfam" id="PF04146">
    <property type="entry name" value="YTH"/>
    <property type="match status" value="1"/>
</dbReference>
<feature type="region of interest" description="Disordered" evidence="5">
    <location>
        <begin position="595"/>
        <end position="630"/>
    </location>
</feature>
<dbReference type="GO" id="GO:1990247">
    <property type="term" value="F:N6-methyladenosine-containing RNA reader activity"/>
    <property type="evidence" value="ECO:0007669"/>
    <property type="project" value="UniProtKB-UniRule"/>
</dbReference>
<organism evidence="7 8">
    <name type="scientific">Macleaya cordata</name>
    <name type="common">Five-seeded plume-poppy</name>
    <name type="synonym">Bocconia cordata</name>
    <dbReference type="NCBI Taxonomy" id="56857"/>
    <lineage>
        <taxon>Eukaryota</taxon>
        <taxon>Viridiplantae</taxon>
        <taxon>Streptophyta</taxon>
        <taxon>Embryophyta</taxon>
        <taxon>Tracheophyta</taxon>
        <taxon>Spermatophyta</taxon>
        <taxon>Magnoliopsida</taxon>
        <taxon>Ranunculales</taxon>
        <taxon>Papaveraceae</taxon>
        <taxon>Papaveroideae</taxon>
        <taxon>Macleaya</taxon>
    </lineage>
</organism>
<comment type="similarity">
    <text evidence="4">Belongs to the YTHDF family.</text>
</comment>
<dbReference type="PROSITE" id="PS50882">
    <property type="entry name" value="YTH"/>
    <property type="match status" value="1"/>
</dbReference>
<dbReference type="FunCoup" id="A0A200R1V0">
    <property type="interactions" value="1509"/>
</dbReference>
<feature type="compositionally biased region" description="Polar residues" evidence="5">
    <location>
        <begin position="601"/>
        <end position="612"/>
    </location>
</feature>
<dbReference type="GO" id="GO:0005737">
    <property type="term" value="C:cytoplasm"/>
    <property type="evidence" value="ECO:0007669"/>
    <property type="project" value="UniProtKB-SubCell"/>
</dbReference>
<dbReference type="EMBL" id="MVGT01000481">
    <property type="protein sequence ID" value="OVA16703.1"/>
    <property type="molecule type" value="Genomic_DNA"/>
</dbReference>
<keyword evidence="3 4" id="KW-0694">RNA-binding</keyword>
<sequence>MERCDGSEPGAAETYLIQGTELNPFIITTPPPDQIETMDNEGTPKFIFDQGLYYPAATYGYYCTGFESPGEWDDHHRFFGLDGQDFHYAGLQTENLPYVYYTPTYGYAQSPYNPFNPYIPGAVIGADGSVVGTQPYYTGSTYQHPISSAAYYPLVLQPGTDGIPNSSLEPHSLNAGPSIISGPNGPGLKDNNTLGSVGMSKAPPRPAAGDVRAHPLDNGFSLSHSLAKRTEGSKSNGALTKQPAAVPSGISGGVTRSASPHIMQGQSATGSIQAADQFSLGVSSSFHSPIKVATASNGLPHFGSNGRGWGVVDKLRPRSHYGGIMKNGNGSPDLLGEQNRGPRTNRSKNQWASSNSVEAHSTNAGATTIAQGNITIRTDQYNKEDFSVNYADAKFFVIKSYSEDDVHKSIKYNVWSSTPNGNKRLDNAYEDAQKIAAGKPRGCPVFLFFSVNASGQFCGVAEMIGPVDFNKDMDFWQQDKWSGSFPVKWHMIKDVPNTNFRHIILENNENKPVTNSRDTQEIKHKQGVEMLTIFKNYILKTSILDDFMYYEERQKIMQEEKKRLLGKSYDGSLFVPAFVPPTEPNGMVDKRPILSDIPKHNVSNNSGKMATSSKERVPSKPDVTYSSSGKDKVENVVGDENDVTSVLKIGSLTIDPKQSVAKSSVAAVTVQDTEAVDVVTVGSMSVKVNGFAESSSSGVLTVGTIPIVPKALNVDK</sequence>
<comment type="caution">
    <text evidence="7">The sequence shown here is derived from an EMBL/GenBank/DDBJ whole genome shotgun (WGS) entry which is preliminary data.</text>
</comment>
<evidence type="ECO:0000256" key="5">
    <source>
        <dbReference type="SAM" id="MobiDB-lite"/>
    </source>
</evidence>
<dbReference type="FunFam" id="3.10.590.10:FF:000001">
    <property type="entry name" value="YTH domain family 1, isoform CRA_a"/>
    <property type="match status" value="1"/>
</dbReference>
<dbReference type="Proteomes" id="UP000195402">
    <property type="component" value="Unassembled WGS sequence"/>
</dbReference>
<evidence type="ECO:0000256" key="4">
    <source>
        <dbReference type="RuleBase" id="RU369095"/>
    </source>
</evidence>
<keyword evidence="8" id="KW-1185">Reference proteome</keyword>
<dbReference type="GO" id="GO:0003729">
    <property type="term" value="F:mRNA binding"/>
    <property type="evidence" value="ECO:0007669"/>
    <property type="project" value="UniProtKB-UniRule"/>
</dbReference>
<keyword evidence="2" id="KW-0963">Cytoplasm</keyword>
<dbReference type="STRING" id="56857.A0A200R1V0"/>
<dbReference type="OrthoDB" id="306690at2759"/>
<evidence type="ECO:0000256" key="2">
    <source>
        <dbReference type="ARBA" id="ARBA00022490"/>
    </source>
</evidence>
<protein>
    <recommendedName>
        <fullName evidence="4">YTH domain-containing family protein</fullName>
    </recommendedName>
</protein>
<evidence type="ECO:0000313" key="8">
    <source>
        <dbReference type="Proteomes" id="UP000195402"/>
    </source>
</evidence>
<feature type="region of interest" description="Disordered" evidence="5">
    <location>
        <begin position="179"/>
        <end position="209"/>
    </location>
</feature>
<name>A0A200R1V0_MACCD</name>